<evidence type="ECO:0000313" key="2">
    <source>
        <dbReference type="Proteomes" id="UP001165060"/>
    </source>
</evidence>
<proteinExistence type="predicted"/>
<comment type="caution">
    <text evidence="1">The sequence shown here is derived from an EMBL/GenBank/DDBJ whole genome shotgun (WGS) entry which is preliminary data.</text>
</comment>
<reference evidence="1 2" key="1">
    <citation type="journal article" date="2023" name="Commun. Biol.">
        <title>Genome analysis of Parmales, the sister group of diatoms, reveals the evolutionary specialization of diatoms from phago-mixotrophs to photoautotrophs.</title>
        <authorList>
            <person name="Ban H."/>
            <person name="Sato S."/>
            <person name="Yoshikawa S."/>
            <person name="Yamada K."/>
            <person name="Nakamura Y."/>
            <person name="Ichinomiya M."/>
            <person name="Sato N."/>
            <person name="Blanc-Mathieu R."/>
            <person name="Endo H."/>
            <person name="Kuwata A."/>
            <person name="Ogata H."/>
        </authorList>
    </citation>
    <scope>NUCLEOTIDE SEQUENCE [LARGE SCALE GENOMIC DNA]</scope>
</reference>
<organism evidence="1 2">
    <name type="scientific">Tetraparma gracilis</name>
    <dbReference type="NCBI Taxonomy" id="2962635"/>
    <lineage>
        <taxon>Eukaryota</taxon>
        <taxon>Sar</taxon>
        <taxon>Stramenopiles</taxon>
        <taxon>Ochrophyta</taxon>
        <taxon>Bolidophyceae</taxon>
        <taxon>Parmales</taxon>
        <taxon>Triparmaceae</taxon>
        <taxon>Tetraparma</taxon>
    </lineage>
</organism>
<name>A0ABQ6N9M1_9STRA</name>
<evidence type="ECO:0000313" key="1">
    <source>
        <dbReference type="EMBL" id="GMI50824.1"/>
    </source>
</evidence>
<protein>
    <recommendedName>
        <fullName evidence="3">Band 7 domain-containing protein</fullName>
    </recommendedName>
</protein>
<accession>A0ABQ6N9M1</accession>
<keyword evidence="2" id="KW-1185">Reference proteome</keyword>
<gene>
    <name evidence="1" type="ORF">TeGR_g15176</name>
</gene>
<feature type="non-terminal residue" evidence="1">
    <location>
        <position position="1"/>
    </location>
</feature>
<dbReference type="Proteomes" id="UP001165060">
    <property type="component" value="Unassembled WGS sequence"/>
</dbReference>
<evidence type="ECO:0008006" key="3">
    <source>
        <dbReference type="Google" id="ProtNLM"/>
    </source>
</evidence>
<sequence length="206" mass="22665">VPEKLVDLFKQRQLSYDSYFRRESEQIVQQKCVLWETIPDFYEKRAEIASDIEDAIREVLESNHAELISLQLHGITLQQTTEQKIIETLIAEQEELTETILQQSTVVRAEKEEFAVDAAAEVTVINSEANALGIEIRATSEAIAFQAVTDAQSNKLASIEAGLGLGTAGKLLTYMWYSGFGTLADPDKMSVVLGINGATQAELAGA</sequence>
<dbReference type="EMBL" id="BRYB01006155">
    <property type="protein sequence ID" value="GMI50824.1"/>
    <property type="molecule type" value="Genomic_DNA"/>
</dbReference>